<dbReference type="NCBIfam" id="TIGR01549">
    <property type="entry name" value="HAD-SF-IA-v1"/>
    <property type="match status" value="1"/>
</dbReference>
<dbReference type="EMBL" id="PXYX01000006">
    <property type="protein sequence ID" value="PSR28525.1"/>
    <property type="molecule type" value="Genomic_DNA"/>
</dbReference>
<protein>
    <submittedName>
        <fullName evidence="1">Haloacid dehalogenase</fullName>
    </submittedName>
</protein>
<dbReference type="InterPro" id="IPR050155">
    <property type="entry name" value="HAD-like_hydrolase_sf"/>
</dbReference>
<dbReference type="CDD" id="cd01427">
    <property type="entry name" value="HAD_like"/>
    <property type="match status" value="1"/>
</dbReference>
<dbReference type="InterPro" id="IPR006439">
    <property type="entry name" value="HAD-SF_hydro_IA"/>
</dbReference>
<organism evidence="1 2">
    <name type="scientific">Sulfobacillus thermosulfidooxidans</name>
    <dbReference type="NCBI Taxonomy" id="28034"/>
    <lineage>
        <taxon>Bacteria</taxon>
        <taxon>Bacillati</taxon>
        <taxon>Bacillota</taxon>
        <taxon>Clostridia</taxon>
        <taxon>Eubacteriales</taxon>
        <taxon>Clostridiales Family XVII. Incertae Sedis</taxon>
        <taxon>Sulfobacillus</taxon>
    </lineage>
</organism>
<name>A0A1R0IL62_SULTH</name>
<dbReference type="RefSeq" id="WP_028962756.1">
    <property type="nucleotide sequence ID" value="NZ_MDZD01000009.1"/>
</dbReference>
<dbReference type="GO" id="GO:0008967">
    <property type="term" value="F:phosphoglycolate phosphatase activity"/>
    <property type="evidence" value="ECO:0007669"/>
    <property type="project" value="TreeGrafter"/>
</dbReference>
<dbReference type="GO" id="GO:0006281">
    <property type="term" value="P:DNA repair"/>
    <property type="evidence" value="ECO:0007669"/>
    <property type="project" value="TreeGrafter"/>
</dbReference>
<reference evidence="1 2" key="1">
    <citation type="journal article" date="2014" name="BMC Genomics">
        <title>Comparison of environmental and isolate Sulfobacillus genomes reveals diverse carbon, sulfur, nitrogen, and hydrogen metabolisms.</title>
        <authorList>
            <person name="Justice N.B."/>
            <person name="Norman A."/>
            <person name="Brown C.T."/>
            <person name="Singh A."/>
            <person name="Thomas B.C."/>
            <person name="Banfield J.F."/>
        </authorList>
    </citation>
    <scope>NUCLEOTIDE SEQUENCE [LARGE SCALE GENOMIC DNA]</scope>
    <source>
        <strain evidence="1">AMDSBA5</strain>
    </source>
</reference>
<dbReference type="InterPro" id="IPR036412">
    <property type="entry name" value="HAD-like_sf"/>
</dbReference>
<sequence>MNLELRQVGDGVFATNRAAMQAEVADVIVFDMDGVLIDVHASYPIVICQTVTHYLKENGFVGEGLAVTPEETAYFKAAGGFNSDWALAQGIVLVFLVKAVMAGSRDFDGLRHLAPDFLSLSRAVAQQGGGLNGLARALETLVDEKDFETITQSWDRKRITRLAMEYYAGDEAAQVFGISNDTVKGQGLMHAERPLVSREDLLKSPFRYGLYTGRNLGETQTAIRIAGLEGIWSEDAMITEDRGIHKPDPQGLVAIAQSLSPRLMIYVGDNLDDWQAAARYEAERSLDDPPCLFCGMLGGSPGPLAYALFQDRGVDLMAHSVKQLLAWLTHRRQRTD</sequence>
<dbReference type="Pfam" id="PF00702">
    <property type="entry name" value="Hydrolase"/>
    <property type="match status" value="1"/>
</dbReference>
<dbReference type="SFLD" id="SFLDG01129">
    <property type="entry name" value="C1.5:_HAD__Beta-PGM__Phosphata"/>
    <property type="match status" value="1"/>
</dbReference>
<dbReference type="Gene3D" id="3.40.50.1000">
    <property type="entry name" value="HAD superfamily/HAD-like"/>
    <property type="match status" value="1"/>
</dbReference>
<dbReference type="AlphaFoldDB" id="A0A1R0IL62"/>
<dbReference type="Proteomes" id="UP000242705">
    <property type="component" value="Unassembled WGS sequence"/>
</dbReference>
<gene>
    <name evidence="1" type="ORF">C7B47_04990</name>
</gene>
<dbReference type="PANTHER" id="PTHR43434">
    <property type="entry name" value="PHOSPHOGLYCOLATE PHOSPHATASE"/>
    <property type="match status" value="1"/>
</dbReference>
<dbReference type="PANTHER" id="PTHR43434:SF1">
    <property type="entry name" value="PHOSPHOGLYCOLATE PHOSPHATASE"/>
    <property type="match status" value="1"/>
</dbReference>
<proteinExistence type="predicted"/>
<evidence type="ECO:0000313" key="2">
    <source>
        <dbReference type="Proteomes" id="UP000242705"/>
    </source>
</evidence>
<accession>A0A1R0IL62</accession>
<evidence type="ECO:0000313" key="1">
    <source>
        <dbReference type="EMBL" id="PSR28525.1"/>
    </source>
</evidence>
<dbReference type="SUPFAM" id="SSF56784">
    <property type="entry name" value="HAD-like"/>
    <property type="match status" value="1"/>
</dbReference>
<dbReference type="SFLD" id="SFLDS00003">
    <property type="entry name" value="Haloacid_Dehalogenase"/>
    <property type="match status" value="1"/>
</dbReference>
<dbReference type="InterPro" id="IPR023214">
    <property type="entry name" value="HAD_sf"/>
</dbReference>
<comment type="caution">
    <text evidence="1">The sequence shown here is derived from an EMBL/GenBank/DDBJ whole genome shotgun (WGS) entry which is preliminary data.</text>
</comment>